<evidence type="ECO:0000259" key="1">
    <source>
        <dbReference type="Pfam" id="PF18456"/>
    </source>
</evidence>
<dbReference type="GO" id="GO:0016787">
    <property type="term" value="F:hydrolase activity"/>
    <property type="evidence" value="ECO:0007669"/>
    <property type="project" value="UniProtKB-KW"/>
</dbReference>
<organism evidence="2 3">
    <name type="scientific">Candidatus Aquirickettsiella gammari</name>
    <dbReference type="NCBI Taxonomy" id="2016198"/>
    <lineage>
        <taxon>Bacteria</taxon>
        <taxon>Pseudomonadati</taxon>
        <taxon>Pseudomonadota</taxon>
        <taxon>Gammaproteobacteria</taxon>
        <taxon>Legionellales</taxon>
        <taxon>Coxiellaceae</taxon>
        <taxon>Candidatus Aquirickettsiella</taxon>
    </lineage>
</organism>
<proteinExistence type="predicted"/>
<dbReference type="EMBL" id="NMOS02000008">
    <property type="protein sequence ID" value="RDH40470.1"/>
    <property type="molecule type" value="Genomic_DNA"/>
</dbReference>
<comment type="caution">
    <text evidence="2">The sequence shown here is derived from an EMBL/GenBank/DDBJ whole genome shotgun (WGS) entry which is preliminary data.</text>
</comment>
<reference evidence="2 3" key="1">
    <citation type="journal article" date="2017" name="Int. J. Syst. Evol. Microbiol.">
        <title>Aquarickettsiella crustaci n. gen. n. sp. (Gammaproteobacteria: Legionellales: Coxiellaceae); a bacterial pathogen of the freshwater crustacean: Gammarus fossarum (Malacostraca: Amphipoda).</title>
        <authorList>
            <person name="Bojko J."/>
            <person name="Dunn A.M."/>
            <person name="Stebbing P.D."/>
            <person name="Van Aerle R."/>
            <person name="Bacela-Spychalska K."/>
            <person name="Bean T.P."/>
            <person name="Stentiford G.D."/>
        </authorList>
    </citation>
    <scope>NUCLEOTIDE SEQUENCE [LARGE SCALE GENOMIC DNA]</scope>
    <source>
        <strain evidence="2">RA15029</strain>
    </source>
</reference>
<accession>A0A370CIT8</accession>
<feature type="domain" description="Diiron non-heme beta-hydroxylase N-terminal" evidence="1">
    <location>
        <begin position="6"/>
        <end position="235"/>
    </location>
</feature>
<sequence length="531" mass="60950">MEKYWLKPSICFEPLVCSWYASAHLVSPTTAGLILNKRFLKILRSFITYPELHQQASAEKQLSGGAFVNLSNHTVVDVKNLYSQILENRQDLIQLSEAIDGLNLLLEQTATGNSLEQIYFKIPKFLAGCVELVYDMNHNPSIRFIESFIYHKYYDKSSQTILLSPLESDKRSFILSTPRFPNPKDVHLQVSFDDSVIDLLCRSRRHGVSLNELRQNLNLSAKCNENFEALFNNIPPSSFNQKYNGEDIKVRYFGHACVLIETKNISLLIDPLIAYDKGDERFTFLDLPNFIDYVLITHSHQDHFSLETLLQIRHQVRYIVVPDNNSGFIADPGLEYILKHIGFQSIITLKEMEKITTNEIEITGVPFLGEHGDLNIQTKLAYHIKIYDKSFLFAVDSNNLDINLYHMLMAMIGPVNMLFIGMECVGAPFSWAYGALFHKPIKREDDQSRRLSGSNAEKVWQIITAIQCTKVVVYAMGQEPWLHHIMGLEYSKDSTQLIEAKNLLKKCSEFSMDAEMPFGKREWIVKKTNKD</sequence>
<dbReference type="PANTHER" id="PTHR43546:SF4">
    <property type="entry name" value="UPF0282 PROTEIN MJ1629"/>
    <property type="match status" value="1"/>
</dbReference>
<dbReference type="SUPFAM" id="SSF56281">
    <property type="entry name" value="Metallo-hydrolase/oxidoreductase"/>
    <property type="match status" value="1"/>
</dbReference>
<keyword evidence="3" id="KW-1185">Reference proteome</keyword>
<gene>
    <name evidence="2" type="ORF">CFE62_003685</name>
</gene>
<dbReference type="PANTHER" id="PTHR43546">
    <property type="entry name" value="UPF0173 METAL-DEPENDENT HYDROLASE MJ1163-RELATED"/>
    <property type="match status" value="1"/>
</dbReference>
<dbReference type="InterPro" id="IPR050114">
    <property type="entry name" value="UPF0173_UPF0282_UlaG_hydrolase"/>
</dbReference>
<dbReference type="Proteomes" id="UP000226429">
    <property type="component" value="Unassembled WGS sequence"/>
</dbReference>
<dbReference type="Pfam" id="PF18456">
    <property type="entry name" value="CmlA_N"/>
    <property type="match status" value="1"/>
</dbReference>
<protein>
    <submittedName>
        <fullName evidence="2">MBL fold metallo-hydrolase</fullName>
    </submittedName>
</protein>
<name>A0A370CIT8_9COXI</name>
<dbReference type="Pfam" id="PF13483">
    <property type="entry name" value="Lactamase_B_3"/>
    <property type="match status" value="1"/>
</dbReference>
<dbReference type="AlphaFoldDB" id="A0A370CIT8"/>
<dbReference type="Gene3D" id="3.60.15.10">
    <property type="entry name" value="Ribonuclease Z/Hydroxyacylglutathione hydrolase-like"/>
    <property type="match status" value="1"/>
</dbReference>
<dbReference type="InterPro" id="IPR036866">
    <property type="entry name" value="RibonucZ/Hydroxyglut_hydro"/>
</dbReference>
<reference evidence="2 3" key="2">
    <citation type="journal article" date="2018" name="J. Invertebr. Pathol.">
        <title>'Candidatus Aquirickettsiella gammari' (Gammaproteobacteria: Legionellales: Coxiellaceae): A bacterial pathogen of the freshwater crustacean Gammarus fossarum (Malacostraca: Amphipoda).</title>
        <authorList>
            <person name="Bojko J."/>
            <person name="Dunn A.M."/>
            <person name="Stebbing P.D."/>
            <person name="van Aerle R."/>
            <person name="Bacela-Spychalska K."/>
            <person name="Bean T.P."/>
            <person name="Urrutia A."/>
            <person name="Stentiford G.D."/>
        </authorList>
    </citation>
    <scope>NUCLEOTIDE SEQUENCE [LARGE SCALE GENOMIC DNA]</scope>
    <source>
        <strain evidence="2">RA15029</strain>
    </source>
</reference>
<evidence type="ECO:0000313" key="3">
    <source>
        <dbReference type="Proteomes" id="UP000226429"/>
    </source>
</evidence>
<dbReference type="InterPro" id="IPR041141">
    <property type="entry name" value="CmlA_N"/>
</dbReference>
<evidence type="ECO:0000313" key="2">
    <source>
        <dbReference type="EMBL" id="RDH40470.1"/>
    </source>
</evidence>